<evidence type="ECO:0000313" key="2">
    <source>
        <dbReference type="EMBL" id="CAD2217558.1"/>
    </source>
</evidence>
<sequence length="253" mass="29967">MDIDQTHRPRADIHVPLEAEKRKKCTLCCALRMSLYTSGFVFAVTFPCNVAVLRGKVCDTGGWKGFVNRHLFIPLPVFLITFTHQFILSEFLWSKNKNSVFRINVQSSLSNVAVWTVGTLLLTVWSRKYLTQMSRTYRLLMWDYTRTHRDCANKWFPTVFGRITNDLDWYNILFMLSMYHIVWGMVSAMLEKGQGAHYAMFYRDSTYSKWCSPRWREWREKVVRKEVDNKHVVSSSRWGSFITNDRWKVRSDT</sequence>
<keyword evidence="1" id="KW-0812">Transmembrane</keyword>
<feature type="transmembrane region" description="Helical" evidence="1">
    <location>
        <begin position="169"/>
        <end position="190"/>
    </location>
</feature>
<feature type="transmembrane region" description="Helical" evidence="1">
    <location>
        <begin position="72"/>
        <end position="93"/>
    </location>
</feature>
<evidence type="ECO:0000256" key="1">
    <source>
        <dbReference type="SAM" id="Phobius"/>
    </source>
</evidence>
<organism evidence="2 3">
    <name type="scientific">Angomonas deanei</name>
    <dbReference type="NCBI Taxonomy" id="59799"/>
    <lineage>
        <taxon>Eukaryota</taxon>
        <taxon>Discoba</taxon>
        <taxon>Euglenozoa</taxon>
        <taxon>Kinetoplastea</taxon>
        <taxon>Metakinetoplastina</taxon>
        <taxon>Trypanosomatida</taxon>
        <taxon>Trypanosomatidae</taxon>
        <taxon>Strigomonadinae</taxon>
        <taxon>Angomonas</taxon>
    </lineage>
</organism>
<name>S9WPK2_9TRYP</name>
<keyword evidence="3" id="KW-1185">Reference proteome</keyword>
<proteinExistence type="predicted"/>
<dbReference type="OrthoDB" id="276603at2759"/>
<dbReference type="Proteomes" id="UP000515908">
    <property type="component" value="Chromosome 09"/>
</dbReference>
<accession>S9WPK2</accession>
<dbReference type="VEuPathDB" id="TriTrypDB:ADEAN_000503600"/>
<dbReference type="AlphaFoldDB" id="S9WPK2"/>
<feature type="transmembrane region" description="Helical" evidence="1">
    <location>
        <begin position="105"/>
        <end position="125"/>
    </location>
</feature>
<dbReference type="EMBL" id="LR877153">
    <property type="protein sequence ID" value="CAD2217558.1"/>
    <property type="molecule type" value="Genomic_DNA"/>
</dbReference>
<protein>
    <submittedName>
        <fullName evidence="2">Uncharacterized protein</fullName>
    </submittedName>
</protein>
<keyword evidence="1" id="KW-0472">Membrane</keyword>
<evidence type="ECO:0000313" key="3">
    <source>
        <dbReference type="Proteomes" id="UP000515908"/>
    </source>
</evidence>
<gene>
    <name evidence="2" type="ORF">ADEAN_000503600</name>
</gene>
<reference evidence="2 3" key="1">
    <citation type="submission" date="2020-08" db="EMBL/GenBank/DDBJ databases">
        <authorList>
            <person name="Newling K."/>
            <person name="Davey J."/>
            <person name="Forrester S."/>
        </authorList>
    </citation>
    <scope>NUCLEOTIDE SEQUENCE [LARGE SCALE GENOMIC DNA]</scope>
    <source>
        <strain evidence="3">Crithidia deanei Carvalho (ATCC PRA-265)</strain>
    </source>
</reference>
<feature type="transmembrane region" description="Helical" evidence="1">
    <location>
        <begin position="30"/>
        <end position="52"/>
    </location>
</feature>
<keyword evidence="1" id="KW-1133">Transmembrane helix</keyword>